<dbReference type="GO" id="GO:0016757">
    <property type="term" value="F:glycosyltransferase activity"/>
    <property type="evidence" value="ECO:0007669"/>
    <property type="project" value="UniProtKB-KW"/>
</dbReference>
<evidence type="ECO:0000313" key="9">
    <source>
        <dbReference type="Proteomes" id="UP001288320"/>
    </source>
</evidence>
<feature type="transmembrane region" description="Helical" evidence="4">
    <location>
        <begin position="292"/>
        <end position="314"/>
    </location>
</feature>
<dbReference type="CDD" id="cd06423">
    <property type="entry name" value="CESA_like"/>
    <property type="match status" value="1"/>
</dbReference>
<keyword evidence="4" id="KW-1133">Transmembrane helix</keyword>
<dbReference type="Proteomes" id="UP001288320">
    <property type="component" value="Unassembled WGS sequence"/>
</dbReference>
<keyword evidence="8" id="KW-1185">Reference proteome</keyword>
<dbReference type="Pfam" id="PF00535">
    <property type="entry name" value="Glycos_transf_2"/>
    <property type="match status" value="1"/>
</dbReference>
<evidence type="ECO:0000313" key="8">
    <source>
        <dbReference type="Proteomes" id="UP001284901"/>
    </source>
</evidence>
<keyword evidence="3" id="KW-0808">Transferase</keyword>
<dbReference type="Proteomes" id="UP001284901">
    <property type="component" value="Unassembled WGS sequence"/>
</dbReference>
<comment type="similarity">
    <text evidence="1">Belongs to the glycosyltransferase 2 family.</text>
</comment>
<name>A0AAW9H9Q8_9ACTO</name>
<dbReference type="Gene3D" id="3.90.550.10">
    <property type="entry name" value="Spore Coat Polysaccharide Biosynthesis Protein SpsA, Chain A"/>
    <property type="match status" value="1"/>
</dbReference>
<evidence type="ECO:0000259" key="5">
    <source>
        <dbReference type="Pfam" id="PF00535"/>
    </source>
</evidence>
<dbReference type="AlphaFoldDB" id="A0AAW9H9Q8"/>
<comment type="caution">
    <text evidence="6">The sequence shown here is derived from an EMBL/GenBank/DDBJ whole genome shotgun (WGS) entry which is preliminary data.</text>
</comment>
<dbReference type="PANTHER" id="PTHR43630">
    <property type="entry name" value="POLY-BETA-1,6-N-ACETYL-D-GLUCOSAMINE SYNTHASE"/>
    <property type="match status" value="1"/>
</dbReference>
<dbReference type="SUPFAM" id="SSF53448">
    <property type="entry name" value="Nucleotide-diphospho-sugar transferases"/>
    <property type="match status" value="1"/>
</dbReference>
<organism evidence="6 9">
    <name type="scientific">Actinotignum timonense</name>
    <dbReference type="NCBI Taxonomy" id="1870995"/>
    <lineage>
        <taxon>Bacteria</taxon>
        <taxon>Bacillati</taxon>
        <taxon>Actinomycetota</taxon>
        <taxon>Actinomycetes</taxon>
        <taxon>Actinomycetales</taxon>
        <taxon>Actinomycetaceae</taxon>
        <taxon>Actinotignum</taxon>
    </lineage>
</organism>
<keyword evidence="2" id="KW-0328">Glycosyltransferase</keyword>
<feature type="transmembrane region" description="Helical" evidence="4">
    <location>
        <begin position="355"/>
        <end position="375"/>
    </location>
</feature>
<dbReference type="InterPro" id="IPR029044">
    <property type="entry name" value="Nucleotide-diphossugar_trans"/>
</dbReference>
<evidence type="ECO:0000256" key="4">
    <source>
        <dbReference type="SAM" id="Phobius"/>
    </source>
</evidence>
<gene>
    <name evidence="6" type="ORF">R6G74_00805</name>
    <name evidence="7" type="ORF">R6P33_01460</name>
</gene>
<dbReference type="EMBL" id="JAWNFV010000001">
    <property type="protein sequence ID" value="MDY5139860.1"/>
    <property type="molecule type" value="Genomic_DNA"/>
</dbReference>
<evidence type="ECO:0000256" key="1">
    <source>
        <dbReference type="ARBA" id="ARBA00006739"/>
    </source>
</evidence>
<evidence type="ECO:0000313" key="6">
    <source>
        <dbReference type="EMBL" id="MDY5139860.1"/>
    </source>
</evidence>
<evidence type="ECO:0000256" key="2">
    <source>
        <dbReference type="ARBA" id="ARBA00022676"/>
    </source>
</evidence>
<feature type="domain" description="Glycosyltransferase 2-like" evidence="5">
    <location>
        <begin position="46"/>
        <end position="169"/>
    </location>
</feature>
<dbReference type="PANTHER" id="PTHR43630:SF1">
    <property type="entry name" value="POLY-BETA-1,6-N-ACETYL-D-GLUCOSAMINE SYNTHASE"/>
    <property type="match status" value="1"/>
</dbReference>
<protein>
    <submittedName>
        <fullName evidence="6">Glycosyltransferase family 2 protein</fullName>
    </submittedName>
</protein>
<accession>A0AAW9H9Q8</accession>
<keyword evidence="4" id="KW-0812">Transmembrane</keyword>
<dbReference type="RefSeq" id="WP_087071023.1">
    <property type="nucleotide sequence ID" value="NZ_CAUPFC010000001.1"/>
</dbReference>
<keyword evidence="4" id="KW-0472">Membrane</keyword>
<proteinExistence type="inferred from homology"/>
<evidence type="ECO:0000313" key="7">
    <source>
        <dbReference type="EMBL" id="MDY5145689.1"/>
    </source>
</evidence>
<dbReference type="GeneID" id="92813867"/>
<sequence>MTTLLLILAVPTLILTAVTWMMYPAAILGELRQPPRPLYGAHTKVSVIIPAYNEEVVLGACLRSILATGWRRLEVIVVDDGSTDATAAVAAPFTSDPRVTFLSKPNGGKGSALNLGIAQATGEILIFVDADGLFTPTTIPELLAGFRHPGVGAVCGNDQPVNITGPLTALLALMTHVGTGMTRRALALVGMLPIVAGNSGAFRADAVRRVGGFREDTLGEDLELTWRIHFAGWDVEFAPHALVLAEVPATLPALWKQRVRWQRGLIQTARIHRSRLTSPWRRPIDAYLPINLFSLLVAPVLQVATLAVWAVAALSGAAPHWMNVLVGAGLVMALGVTVLSLILDRAWRDLRLLPALPLWLPFSWMMSAATVRAIWLEIRGKASEWNKLERTGVHTVPLPPAAVERETM</sequence>
<reference evidence="6 8" key="1">
    <citation type="submission" date="2023-10" db="EMBL/GenBank/DDBJ databases">
        <title>Whole Genome based description of the genera Actinobaculum and Actinotignum reveals a complex phylogenetic relationship within the species included in the genus Actinotignum.</title>
        <authorList>
            <person name="Jensen C.S."/>
            <person name="Dargis R."/>
            <person name="Kemp M."/>
            <person name="Christensen J.J."/>
        </authorList>
    </citation>
    <scope>NUCLEOTIDE SEQUENCE</scope>
    <source>
        <strain evidence="7 8">SLA_B089</strain>
        <strain evidence="6">SLA_B245</strain>
    </source>
</reference>
<evidence type="ECO:0000256" key="3">
    <source>
        <dbReference type="ARBA" id="ARBA00022679"/>
    </source>
</evidence>
<dbReference type="InterPro" id="IPR001173">
    <property type="entry name" value="Glyco_trans_2-like"/>
</dbReference>
<feature type="transmembrane region" description="Helical" evidence="4">
    <location>
        <begin position="321"/>
        <end position="343"/>
    </location>
</feature>
<dbReference type="EMBL" id="JAWNFY010000003">
    <property type="protein sequence ID" value="MDY5145689.1"/>
    <property type="molecule type" value="Genomic_DNA"/>
</dbReference>